<dbReference type="InterPro" id="IPR050166">
    <property type="entry name" value="ABC_transporter_ATP-bind"/>
</dbReference>
<dbReference type="InterPro" id="IPR003439">
    <property type="entry name" value="ABC_transporter-like_ATP-bd"/>
</dbReference>
<name>A0A4R3MA22_9BURK</name>
<comment type="caution">
    <text evidence="7">The sequence shown here is derived from an EMBL/GenBank/DDBJ whole genome shotgun (WGS) entry which is preliminary data.</text>
</comment>
<evidence type="ECO:0000313" key="7">
    <source>
        <dbReference type="EMBL" id="TCT09503.1"/>
    </source>
</evidence>
<dbReference type="GO" id="GO:0005524">
    <property type="term" value="F:ATP binding"/>
    <property type="evidence" value="ECO:0007669"/>
    <property type="project" value="UniProtKB-KW"/>
</dbReference>
<gene>
    <name evidence="7" type="ORF">EDC26_103121</name>
</gene>
<dbReference type="Proteomes" id="UP000295525">
    <property type="component" value="Unassembled WGS sequence"/>
</dbReference>
<evidence type="ECO:0000256" key="2">
    <source>
        <dbReference type="ARBA" id="ARBA00022448"/>
    </source>
</evidence>
<organism evidence="7 8">
    <name type="scientific">Paralcaligenes ureilyticus</name>
    <dbReference type="NCBI Taxonomy" id="627131"/>
    <lineage>
        <taxon>Bacteria</taxon>
        <taxon>Pseudomonadati</taxon>
        <taxon>Pseudomonadota</taxon>
        <taxon>Betaproteobacteria</taxon>
        <taxon>Burkholderiales</taxon>
        <taxon>Alcaligenaceae</taxon>
        <taxon>Paralcaligenes</taxon>
    </lineage>
</organism>
<keyword evidence="2" id="KW-0813">Transport</keyword>
<dbReference type="AlphaFoldDB" id="A0A4R3MA22"/>
<evidence type="ECO:0000256" key="5">
    <source>
        <dbReference type="ARBA" id="ARBA00022840"/>
    </source>
</evidence>
<dbReference type="PANTHER" id="PTHR42788">
    <property type="entry name" value="TAURINE IMPORT ATP-BINDING PROTEIN-RELATED"/>
    <property type="match status" value="1"/>
</dbReference>
<dbReference type="InterPro" id="IPR017871">
    <property type="entry name" value="ABC_transporter-like_CS"/>
</dbReference>
<dbReference type="Pfam" id="PF00005">
    <property type="entry name" value="ABC_tran"/>
    <property type="match status" value="1"/>
</dbReference>
<keyword evidence="3" id="KW-1003">Cell membrane</keyword>
<proteinExistence type="inferred from homology"/>
<protein>
    <submittedName>
        <fullName evidence="7">NitT/TauT family transport system ATP-binding protein</fullName>
    </submittedName>
</protein>
<evidence type="ECO:0000256" key="3">
    <source>
        <dbReference type="ARBA" id="ARBA00022475"/>
    </source>
</evidence>
<dbReference type="SMART" id="SM00382">
    <property type="entry name" value="AAA"/>
    <property type="match status" value="1"/>
</dbReference>
<comment type="similarity">
    <text evidence="1">Belongs to the ABC transporter superfamily.</text>
</comment>
<dbReference type="InterPro" id="IPR003593">
    <property type="entry name" value="AAA+_ATPase"/>
</dbReference>
<evidence type="ECO:0000259" key="6">
    <source>
        <dbReference type="PROSITE" id="PS50893"/>
    </source>
</evidence>
<dbReference type="CDD" id="cd03293">
    <property type="entry name" value="ABC_NrtD_SsuB_transporters"/>
    <property type="match status" value="1"/>
</dbReference>
<keyword evidence="3" id="KW-0472">Membrane</keyword>
<evidence type="ECO:0000313" key="8">
    <source>
        <dbReference type="Proteomes" id="UP000295525"/>
    </source>
</evidence>
<accession>A0A4R3MA22</accession>
<keyword evidence="4" id="KW-0547">Nucleotide-binding</keyword>
<evidence type="ECO:0000256" key="1">
    <source>
        <dbReference type="ARBA" id="ARBA00005417"/>
    </source>
</evidence>
<dbReference type="GO" id="GO:0016887">
    <property type="term" value="F:ATP hydrolysis activity"/>
    <property type="evidence" value="ECO:0007669"/>
    <property type="project" value="InterPro"/>
</dbReference>
<dbReference type="InterPro" id="IPR027417">
    <property type="entry name" value="P-loop_NTPase"/>
</dbReference>
<dbReference type="PANTHER" id="PTHR42788:SF13">
    <property type="entry name" value="ALIPHATIC SULFONATES IMPORT ATP-BINDING PROTEIN SSUB"/>
    <property type="match status" value="1"/>
</dbReference>
<dbReference type="Gene3D" id="3.40.50.300">
    <property type="entry name" value="P-loop containing nucleotide triphosphate hydrolases"/>
    <property type="match status" value="1"/>
</dbReference>
<dbReference type="EMBL" id="SMAJ01000003">
    <property type="protein sequence ID" value="TCT09503.1"/>
    <property type="molecule type" value="Genomic_DNA"/>
</dbReference>
<dbReference type="PROSITE" id="PS50893">
    <property type="entry name" value="ABC_TRANSPORTER_2"/>
    <property type="match status" value="1"/>
</dbReference>
<sequence>MAVLMEAPLQSATADGPAANPIIEIRNLSKTYYTQSGDVKALNTISLDIASGEFVTIVGPSGCGKSTLLRMLAGLEDCEEGVLALDGKQIQGSSHDVGVVFQAANLLPWFTVRQNVLLPTRVGKRGSDGYADVDELLEMTGLADFGNKYPYELSGGMQQRAGICRALVRNPRILLMDEPFGALDALTRERMNLELQRIWRASNKTVILITHSISEAVFLGDRVIVMSSRPGTILQDLKVDIDRPRAFDTILNYPCYAELSREIRGLLNAEGGIE</sequence>
<evidence type="ECO:0000256" key="4">
    <source>
        <dbReference type="ARBA" id="ARBA00022741"/>
    </source>
</evidence>
<feature type="domain" description="ABC transporter" evidence="6">
    <location>
        <begin position="23"/>
        <end position="253"/>
    </location>
</feature>
<reference evidence="7 8" key="1">
    <citation type="submission" date="2019-03" db="EMBL/GenBank/DDBJ databases">
        <title>Genomic Encyclopedia of Type Strains, Phase IV (KMG-IV): sequencing the most valuable type-strain genomes for metagenomic binning, comparative biology and taxonomic classification.</title>
        <authorList>
            <person name="Goeker M."/>
        </authorList>
    </citation>
    <scope>NUCLEOTIDE SEQUENCE [LARGE SCALE GENOMIC DNA]</scope>
    <source>
        <strain evidence="7 8">DSM 24591</strain>
    </source>
</reference>
<keyword evidence="5 7" id="KW-0067">ATP-binding</keyword>
<keyword evidence="8" id="KW-1185">Reference proteome</keyword>
<dbReference type="PROSITE" id="PS00211">
    <property type="entry name" value="ABC_TRANSPORTER_1"/>
    <property type="match status" value="1"/>
</dbReference>
<dbReference type="SUPFAM" id="SSF52540">
    <property type="entry name" value="P-loop containing nucleoside triphosphate hydrolases"/>
    <property type="match status" value="1"/>
</dbReference>